<protein>
    <submittedName>
        <fullName evidence="1">Uncharacterized protein</fullName>
    </submittedName>
</protein>
<accession>A0AAD7SI22</accession>
<dbReference type="AlphaFoldDB" id="A0AAD7SI22"/>
<dbReference type="Proteomes" id="UP001221898">
    <property type="component" value="Unassembled WGS sequence"/>
</dbReference>
<keyword evidence="2" id="KW-1185">Reference proteome</keyword>
<name>A0AAD7SI22_9TELE</name>
<organism evidence="1 2">
    <name type="scientific">Aldrovandia affinis</name>
    <dbReference type="NCBI Taxonomy" id="143900"/>
    <lineage>
        <taxon>Eukaryota</taxon>
        <taxon>Metazoa</taxon>
        <taxon>Chordata</taxon>
        <taxon>Craniata</taxon>
        <taxon>Vertebrata</taxon>
        <taxon>Euteleostomi</taxon>
        <taxon>Actinopterygii</taxon>
        <taxon>Neopterygii</taxon>
        <taxon>Teleostei</taxon>
        <taxon>Notacanthiformes</taxon>
        <taxon>Halosauridae</taxon>
        <taxon>Aldrovandia</taxon>
    </lineage>
</organism>
<dbReference type="EMBL" id="JAINUG010000060">
    <property type="protein sequence ID" value="KAJ8402977.1"/>
    <property type="molecule type" value="Genomic_DNA"/>
</dbReference>
<evidence type="ECO:0000313" key="2">
    <source>
        <dbReference type="Proteomes" id="UP001221898"/>
    </source>
</evidence>
<comment type="caution">
    <text evidence="1">The sequence shown here is derived from an EMBL/GenBank/DDBJ whole genome shotgun (WGS) entry which is preliminary data.</text>
</comment>
<proteinExistence type="predicted"/>
<sequence>MGRAGERQGCGWHLGSAAAVFPRRPCPHVFAESSPLPRYPVPGPAARCSPGPIQSNHIAIAPAEGLPPPTLQAINDHVTHRQTSSPQPSVLLCPWQGRMLSFHRDFLSPSPSPPRILLTALPPFWH</sequence>
<reference evidence="1" key="1">
    <citation type="journal article" date="2023" name="Science">
        <title>Genome structures resolve the early diversification of teleost fishes.</title>
        <authorList>
            <person name="Parey E."/>
            <person name="Louis A."/>
            <person name="Montfort J."/>
            <person name="Bouchez O."/>
            <person name="Roques C."/>
            <person name="Iampietro C."/>
            <person name="Lluch J."/>
            <person name="Castinel A."/>
            <person name="Donnadieu C."/>
            <person name="Desvignes T."/>
            <person name="Floi Bucao C."/>
            <person name="Jouanno E."/>
            <person name="Wen M."/>
            <person name="Mejri S."/>
            <person name="Dirks R."/>
            <person name="Jansen H."/>
            <person name="Henkel C."/>
            <person name="Chen W.J."/>
            <person name="Zahm M."/>
            <person name="Cabau C."/>
            <person name="Klopp C."/>
            <person name="Thompson A.W."/>
            <person name="Robinson-Rechavi M."/>
            <person name="Braasch I."/>
            <person name="Lecointre G."/>
            <person name="Bobe J."/>
            <person name="Postlethwait J.H."/>
            <person name="Berthelot C."/>
            <person name="Roest Crollius H."/>
            <person name="Guiguen Y."/>
        </authorList>
    </citation>
    <scope>NUCLEOTIDE SEQUENCE</scope>
    <source>
        <strain evidence="1">NC1722</strain>
    </source>
</reference>
<gene>
    <name evidence="1" type="ORF">AAFF_G00358930</name>
</gene>
<evidence type="ECO:0000313" key="1">
    <source>
        <dbReference type="EMBL" id="KAJ8402977.1"/>
    </source>
</evidence>